<dbReference type="InterPro" id="IPR005561">
    <property type="entry name" value="ANTAR"/>
</dbReference>
<accession>A0ABW4G2J0</accession>
<evidence type="ECO:0000259" key="1">
    <source>
        <dbReference type="PROSITE" id="PS50921"/>
    </source>
</evidence>
<organism evidence="2 3">
    <name type="scientific">Nonomuraea guangzhouensis</name>
    <dbReference type="NCBI Taxonomy" id="1291555"/>
    <lineage>
        <taxon>Bacteria</taxon>
        <taxon>Bacillati</taxon>
        <taxon>Actinomycetota</taxon>
        <taxon>Actinomycetes</taxon>
        <taxon>Streptosporangiales</taxon>
        <taxon>Streptosporangiaceae</taxon>
        <taxon>Nonomuraea</taxon>
    </lineage>
</organism>
<dbReference type="InterPro" id="IPR003018">
    <property type="entry name" value="GAF"/>
</dbReference>
<dbReference type="RefSeq" id="WP_219527852.1">
    <property type="nucleotide sequence ID" value="NZ_JAHKRM010000003.1"/>
</dbReference>
<dbReference type="Pfam" id="PF13185">
    <property type="entry name" value="GAF_2"/>
    <property type="match status" value="1"/>
</dbReference>
<dbReference type="InterPro" id="IPR012074">
    <property type="entry name" value="GAF_ANTAR"/>
</dbReference>
<name>A0ABW4G2J0_9ACTN</name>
<dbReference type="PIRSF" id="PIRSF036625">
    <property type="entry name" value="GAF_ANTAR"/>
    <property type="match status" value="1"/>
</dbReference>
<dbReference type="Pfam" id="PF03861">
    <property type="entry name" value="ANTAR"/>
    <property type="match status" value="1"/>
</dbReference>
<dbReference type="EMBL" id="JBHUCM010000007">
    <property type="protein sequence ID" value="MFD1536903.1"/>
    <property type="molecule type" value="Genomic_DNA"/>
</dbReference>
<protein>
    <submittedName>
        <fullName evidence="2">GAF and ANTAR domain-containing protein</fullName>
    </submittedName>
</protein>
<feature type="domain" description="ANTAR" evidence="1">
    <location>
        <begin position="160"/>
        <end position="221"/>
    </location>
</feature>
<reference evidence="3" key="1">
    <citation type="journal article" date="2019" name="Int. J. Syst. Evol. Microbiol.">
        <title>The Global Catalogue of Microorganisms (GCM) 10K type strain sequencing project: providing services to taxonomists for standard genome sequencing and annotation.</title>
        <authorList>
            <consortium name="The Broad Institute Genomics Platform"/>
            <consortium name="The Broad Institute Genome Sequencing Center for Infectious Disease"/>
            <person name="Wu L."/>
            <person name="Ma J."/>
        </authorList>
    </citation>
    <scope>NUCLEOTIDE SEQUENCE [LARGE SCALE GENOMIC DNA]</scope>
    <source>
        <strain evidence="3">CGMCC 1.15399</strain>
    </source>
</reference>
<dbReference type="SMART" id="SM01012">
    <property type="entry name" value="ANTAR"/>
    <property type="match status" value="1"/>
</dbReference>
<evidence type="ECO:0000313" key="2">
    <source>
        <dbReference type="EMBL" id="MFD1536903.1"/>
    </source>
</evidence>
<sequence length="239" mass="25967">MDTATLHELSAVMDGAEDLGMALRHIADIAAAMPGRPMTGVTLRQNGRVETVASSAAHVRVFDEIQYSGGQGPCLDAMATGDPVAATDLATETRWSGYPARMLAHGVRSVHSQPLRVEGVWLGALNLYFRRPGALVQEARRAARLTAEHIGLLLDAALRSARQIELATQLREALGTRAIIDQALGIIMGEHHWTAHDAFDLLRQISHEQNRKVREVSSDLIRSVSGHPPESLHFDDPPS</sequence>
<dbReference type="PROSITE" id="PS50921">
    <property type="entry name" value="ANTAR"/>
    <property type="match status" value="1"/>
</dbReference>
<keyword evidence="3" id="KW-1185">Reference proteome</keyword>
<proteinExistence type="predicted"/>
<comment type="caution">
    <text evidence="2">The sequence shown here is derived from an EMBL/GenBank/DDBJ whole genome shotgun (WGS) entry which is preliminary data.</text>
</comment>
<evidence type="ECO:0000313" key="3">
    <source>
        <dbReference type="Proteomes" id="UP001597097"/>
    </source>
</evidence>
<dbReference type="Proteomes" id="UP001597097">
    <property type="component" value="Unassembled WGS sequence"/>
</dbReference>
<gene>
    <name evidence="2" type="ORF">ACFSJ0_07655</name>
</gene>